<keyword evidence="4 8" id="KW-0031">Aminopeptidase</keyword>
<protein>
    <recommendedName>
        <fullName evidence="4">Aminopeptidase</fullName>
    </recommendedName>
</protein>
<dbReference type="GO" id="GO:0070005">
    <property type="term" value="F:cysteine-type aminopeptidase activity"/>
    <property type="evidence" value="ECO:0007669"/>
    <property type="project" value="InterPro"/>
</dbReference>
<evidence type="ECO:0000256" key="5">
    <source>
        <dbReference type="PIRSR" id="PIRSR005700-1"/>
    </source>
</evidence>
<keyword evidence="2 4" id="KW-0378">Hydrolase</keyword>
<dbReference type="InterPro" id="IPR000668">
    <property type="entry name" value="Peptidase_C1A_C"/>
</dbReference>
<dbReference type="InterPro" id="IPR038765">
    <property type="entry name" value="Papain-like_cys_pep_sf"/>
</dbReference>
<feature type="domain" description="Peptidase C1A papain C-terminal" evidence="7">
    <location>
        <begin position="29"/>
        <end position="117"/>
    </location>
</feature>
<dbReference type="InterPro" id="IPR004134">
    <property type="entry name" value="Peptidase_C1B"/>
</dbReference>
<keyword evidence="6" id="KW-0732">Signal</keyword>
<evidence type="ECO:0000313" key="9">
    <source>
        <dbReference type="Proteomes" id="UP000555103"/>
    </source>
</evidence>
<feature type="active site" evidence="5">
    <location>
        <position position="44"/>
    </location>
</feature>
<dbReference type="GO" id="GO:0006508">
    <property type="term" value="P:proteolysis"/>
    <property type="evidence" value="ECO:0007669"/>
    <property type="project" value="UniProtKB-KW"/>
</dbReference>
<evidence type="ECO:0000256" key="6">
    <source>
        <dbReference type="SAM" id="SignalP"/>
    </source>
</evidence>
<keyword evidence="3 4" id="KW-0788">Thiol protease</keyword>
<dbReference type="RefSeq" id="WP_183308766.1">
    <property type="nucleotide sequence ID" value="NZ_JACIEP010000019.1"/>
</dbReference>
<evidence type="ECO:0000313" key="8">
    <source>
        <dbReference type="EMBL" id="MBB4037924.1"/>
    </source>
</evidence>
<evidence type="ECO:0000256" key="2">
    <source>
        <dbReference type="ARBA" id="ARBA00022801"/>
    </source>
</evidence>
<dbReference type="AlphaFoldDB" id="A0A840CWC5"/>
<dbReference type="PANTHER" id="PTHR10363:SF2">
    <property type="entry name" value="BLEOMYCIN HYDROLASE"/>
    <property type="match status" value="1"/>
</dbReference>
<dbReference type="GO" id="GO:0009636">
    <property type="term" value="P:response to toxic substance"/>
    <property type="evidence" value="ECO:0007669"/>
    <property type="project" value="TreeGrafter"/>
</dbReference>
<evidence type="ECO:0000256" key="1">
    <source>
        <dbReference type="ARBA" id="ARBA00022670"/>
    </source>
</evidence>
<dbReference type="Pfam" id="PF00112">
    <property type="entry name" value="Peptidase_C1"/>
    <property type="match status" value="1"/>
</dbReference>
<dbReference type="GO" id="GO:0043418">
    <property type="term" value="P:homocysteine catabolic process"/>
    <property type="evidence" value="ECO:0007669"/>
    <property type="project" value="TreeGrafter"/>
</dbReference>
<comment type="caution">
    <text evidence="8">The sequence shown here is derived from an EMBL/GenBank/DDBJ whole genome shotgun (WGS) entry which is preliminary data.</text>
</comment>
<accession>A0A840CWC5</accession>
<dbReference type="EMBL" id="JACIEP010000019">
    <property type="protein sequence ID" value="MBB4037924.1"/>
    <property type="molecule type" value="Genomic_DNA"/>
</dbReference>
<proteinExistence type="inferred from homology"/>
<dbReference type="PROSITE" id="PS00139">
    <property type="entry name" value="THIOL_PROTEASE_CYS"/>
    <property type="match status" value="1"/>
</dbReference>
<reference evidence="8 9" key="1">
    <citation type="submission" date="2020-08" db="EMBL/GenBank/DDBJ databases">
        <title>Genomic Encyclopedia of Type Strains, Phase IV (KMG-IV): sequencing the most valuable type-strain genomes for metagenomic binning, comparative biology and taxonomic classification.</title>
        <authorList>
            <person name="Goeker M."/>
        </authorList>
    </citation>
    <scope>NUCLEOTIDE SEQUENCE [LARGE SCALE GENOMIC DNA]</scope>
    <source>
        <strain evidence="8 9">DSM 104969</strain>
    </source>
</reference>
<feature type="active site" evidence="5">
    <location>
        <position position="347"/>
    </location>
</feature>
<evidence type="ECO:0000259" key="7">
    <source>
        <dbReference type="Pfam" id="PF00112"/>
    </source>
</evidence>
<dbReference type="Gene3D" id="3.90.70.10">
    <property type="entry name" value="Cysteine proteinases"/>
    <property type="match status" value="1"/>
</dbReference>
<feature type="active site" evidence="5">
    <location>
        <position position="326"/>
    </location>
</feature>
<evidence type="ECO:0000256" key="4">
    <source>
        <dbReference type="PIRNR" id="PIRNR005700"/>
    </source>
</evidence>
<dbReference type="InterPro" id="IPR000169">
    <property type="entry name" value="Pept_cys_AS"/>
</dbReference>
<feature type="signal peptide" evidence="6">
    <location>
        <begin position="1"/>
        <end position="21"/>
    </location>
</feature>
<keyword evidence="1 4" id="KW-0645">Protease</keyword>
<dbReference type="GO" id="GO:0005737">
    <property type="term" value="C:cytoplasm"/>
    <property type="evidence" value="ECO:0007669"/>
    <property type="project" value="TreeGrafter"/>
</dbReference>
<sequence length="391" mass="43524">MRKLFLAAVAMIATASLNAQGYEFTVVKENPITSIKNQANSGTCWSFSGVAFLESELIRTGKGEHDLSDMYIVRRNYADKADKYVRVGGNLNFAQGGSFADVVETLDEYGVIPDTDYTGLNYGETSHRHGEVEAGLAGYVKGIAAKKNRKISPVWKDGLNGILDAFFGVVPQNFTYQGKSYTPQSFAKSLGLEAKNYISLTSYTHHPFYAPFALEIPDNWRWSNSYNLPIDEFMQVVDHALNNGYTIAWATDVSENGFTRNGIAVIPDDEAPENVGSDQAHWLGLSQNDRNNAIRKKLEEGPVKEKVITQEMRQIAYDNQETTDDHGMQIYGIAKDQNGNKYYMVKNSWGETGKYKGIWYASEAFVKYKTMSIVINKESLPGGVVSKLGLK</sequence>
<dbReference type="SUPFAM" id="SSF54001">
    <property type="entry name" value="Cysteine proteinases"/>
    <property type="match status" value="1"/>
</dbReference>
<dbReference type="Proteomes" id="UP000555103">
    <property type="component" value="Unassembled WGS sequence"/>
</dbReference>
<comment type="similarity">
    <text evidence="4">Belongs to the peptidase C1 family.</text>
</comment>
<feature type="chain" id="PRO_5032620358" description="Aminopeptidase" evidence="6">
    <location>
        <begin position="22"/>
        <end position="391"/>
    </location>
</feature>
<gene>
    <name evidence="8" type="ORF">GGR21_003848</name>
</gene>
<dbReference type="PIRSF" id="PIRSF005700">
    <property type="entry name" value="PepC"/>
    <property type="match status" value="1"/>
</dbReference>
<evidence type="ECO:0000256" key="3">
    <source>
        <dbReference type="ARBA" id="ARBA00022807"/>
    </source>
</evidence>
<organism evidence="8 9">
    <name type="scientific">Dysgonomonas hofstadii</name>
    <dbReference type="NCBI Taxonomy" id="637886"/>
    <lineage>
        <taxon>Bacteria</taxon>
        <taxon>Pseudomonadati</taxon>
        <taxon>Bacteroidota</taxon>
        <taxon>Bacteroidia</taxon>
        <taxon>Bacteroidales</taxon>
        <taxon>Dysgonomonadaceae</taxon>
        <taxon>Dysgonomonas</taxon>
    </lineage>
</organism>
<dbReference type="Pfam" id="PF03051">
    <property type="entry name" value="Peptidase_C1_2"/>
    <property type="match status" value="1"/>
</dbReference>
<name>A0A840CWC5_9BACT</name>
<dbReference type="PANTHER" id="PTHR10363">
    <property type="entry name" value="BLEOMYCIN HYDROLASE"/>
    <property type="match status" value="1"/>
</dbReference>
<keyword evidence="9" id="KW-1185">Reference proteome</keyword>